<name>Q217C1_RHOPB</name>
<dbReference type="KEGG" id="rpc:RPC_1958"/>
<gene>
    <name evidence="2" type="ordered locus">RPC_1958</name>
</gene>
<protein>
    <recommendedName>
        <fullName evidence="3">DUF4198 domain-containing protein</fullName>
    </recommendedName>
</protein>
<dbReference type="STRING" id="316056.RPC_1958"/>
<dbReference type="AlphaFoldDB" id="Q217C1"/>
<reference evidence="2" key="1">
    <citation type="submission" date="2006-03" db="EMBL/GenBank/DDBJ databases">
        <title>Complete sequence of Rhodopseudomonas palustris BisB18.</title>
        <authorList>
            <consortium name="US DOE Joint Genome Institute"/>
            <person name="Copeland A."/>
            <person name="Lucas S."/>
            <person name="Lapidus A."/>
            <person name="Barry K."/>
            <person name="Detter J.C."/>
            <person name="Glavina del Rio T."/>
            <person name="Hammon N."/>
            <person name="Israni S."/>
            <person name="Dalin E."/>
            <person name="Tice H."/>
            <person name="Pitluck S."/>
            <person name="Chain P."/>
            <person name="Malfatti S."/>
            <person name="Shin M."/>
            <person name="Vergez L."/>
            <person name="Schmutz J."/>
            <person name="Larimer F."/>
            <person name="Land M."/>
            <person name="Hauser L."/>
            <person name="Pelletier D.A."/>
            <person name="Kyrpides N."/>
            <person name="Anderson I."/>
            <person name="Oda Y."/>
            <person name="Harwood C.S."/>
            <person name="Richardson P."/>
        </authorList>
    </citation>
    <scope>NUCLEOTIDE SEQUENCE [LARGE SCALE GENOMIC DNA]</scope>
    <source>
        <strain evidence="2">BisB18</strain>
    </source>
</reference>
<evidence type="ECO:0008006" key="3">
    <source>
        <dbReference type="Google" id="ProtNLM"/>
    </source>
</evidence>
<organism evidence="2">
    <name type="scientific">Rhodopseudomonas palustris (strain BisB18)</name>
    <dbReference type="NCBI Taxonomy" id="316056"/>
    <lineage>
        <taxon>Bacteria</taxon>
        <taxon>Pseudomonadati</taxon>
        <taxon>Pseudomonadota</taxon>
        <taxon>Alphaproteobacteria</taxon>
        <taxon>Hyphomicrobiales</taxon>
        <taxon>Nitrobacteraceae</taxon>
        <taxon>Rhodopseudomonas</taxon>
    </lineage>
</organism>
<feature type="signal peptide" evidence="1">
    <location>
        <begin position="1"/>
        <end position="21"/>
    </location>
</feature>
<accession>Q217C1</accession>
<evidence type="ECO:0000313" key="2">
    <source>
        <dbReference type="EMBL" id="ABD87515.1"/>
    </source>
</evidence>
<feature type="chain" id="PRO_5004199872" description="DUF4198 domain-containing protein" evidence="1">
    <location>
        <begin position="22"/>
        <end position="264"/>
    </location>
</feature>
<dbReference type="eggNOG" id="COG5266">
    <property type="taxonomic scope" value="Bacteria"/>
</dbReference>
<dbReference type="Pfam" id="PF10670">
    <property type="entry name" value="DUF4198"/>
    <property type="match status" value="1"/>
</dbReference>
<proteinExistence type="predicted"/>
<dbReference type="HOGENOM" id="CLU_058596_1_0_5"/>
<dbReference type="EMBL" id="CP000301">
    <property type="protein sequence ID" value="ABD87515.1"/>
    <property type="molecule type" value="Genomic_DNA"/>
</dbReference>
<evidence type="ECO:0000256" key="1">
    <source>
        <dbReference type="SAM" id="SignalP"/>
    </source>
</evidence>
<dbReference type="OrthoDB" id="9780723at2"/>
<keyword evidence="1" id="KW-0732">Signal</keyword>
<dbReference type="RefSeq" id="WP_011472419.1">
    <property type="nucleotide sequence ID" value="NC_007925.1"/>
</dbReference>
<dbReference type="InterPro" id="IPR019613">
    <property type="entry name" value="DUF4198"/>
</dbReference>
<sequence>MKLFKSTLAAGVFACFAAAPAESHFQLIYTPEVNLEKPAEIPLLLVFWHPFENGHVMDMAKPEQFFVVNKDKKTDLLGKLSPTTFKGAENSAAAFESKFAAKGLGDYVFGLVPAPYLEKSEDKYIQQVTKAFVNQGGAPTDWDKPLGLPTEIVPLNKPTAIVVGSTFSGRVLSKGKPVADAEIEIEYIAAEPDLTTRTAGKPSVTPPPGGTLIAKTDANGLFTFGIPKAGFWGFAALGVGPSKKFDGKELSQDAVIWIRANDLK</sequence>